<dbReference type="EMBL" id="JABEBT010000002">
    <property type="protein sequence ID" value="KAF7640081.1"/>
    <property type="molecule type" value="Genomic_DNA"/>
</dbReference>
<comment type="caution">
    <text evidence="1">The sequence shown here is derived from an EMBL/GenBank/DDBJ whole genome shotgun (WGS) entry which is preliminary data.</text>
</comment>
<evidence type="ECO:0000313" key="2">
    <source>
        <dbReference type="Proteomes" id="UP000605970"/>
    </source>
</evidence>
<dbReference type="Proteomes" id="UP000605970">
    <property type="component" value="Unassembled WGS sequence"/>
</dbReference>
<gene>
    <name evidence="1" type="ORF">Mgra_00000525</name>
</gene>
<organism evidence="1 2">
    <name type="scientific">Meloidogyne graminicola</name>
    <dbReference type="NCBI Taxonomy" id="189291"/>
    <lineage>
        <taxon>Eukaryota</taxon>
        <taxon>Metazoa</taxon>
        <taxon>Ecdysozoa</taxon>
        <taxon>Nematoda</taxon>
        <taxon>Chromadorea</taxon>
        <taxon>Rhabditida</taxon>
        <taxon>Tylenchina</taxon>
        <taxon>Tylenchomorpha</taxon>
        <taxon>Tylenchoidea</taxon>
        <taxon>Meloidogynidae</taxon>
        <taxon>Meloidogyninae</taxon>
        <taxon>Meloidogyne</taxon>
    </lineage>
</organism>
<reference evidence="1" key="1">
    <citation type="journal article" date="2020" name="Ecol. Evol.">
        <title>Genome structure and content of the rice root-knot nematode (Meloidogyne graminicola).</title>
        <authorList>
            <person name="Phan N.T."/>
            <person name="Danchin E.G.J."/>
            <person name="Klopp C."/>
            <person name="Perfus-Barbeoch L."/>
            <person name="Kozlowski D.K."/>
            <person name="Koutsovoulos G.D."/>
            <person name="Lopez-Roques C."/>
            <person name="Bouchez O."/>
            <person name="Zahm M."/>
            <person name="Besnard G."/>
            <person name="Bellafiore S."/>
        </authorList>
    </citation>
    <scope>NUCLEOTIDE SEQUENCE</scope>
    <source>
        <strain evidence="1">VN-18</strain>
    </source>
</reference>
<name>A0A8T0A1W4_9BILA</name>
<evidence type="ECO:0000313" key="1">
    <source>
        <dbReference type="EMBL" id="KAF7640081.1"/>
    </source>
</evidence>
<accession>A0A8T0A1W4</accession>
<keyword evidence="2" id="KW-1185">Reference proteome</keyword>
<proteinExistence type="predicted"/>
<protein>
    <submittedName>
        <fullName evidence="1">Uncharacterized protein</fullName>
    </submittedName>
</protein>
<dbReference type="AlphaFoldDB" id="A0A8T0A1W4"/>
<dbReference type="OrthoDB" id="5894602at2759"/>
<sequence length="204" mass="23391">MIKFLKEFSSKFIATISSASEDYSSGGSKRGWLFPEAIKQFDKDWSNNFSYYTEKLGCQEPLELVQKLGSSVRIFLDGCNGWRVATVKTFKNSILLNQVDMEIEQKNRVRRRPVFIEPNDKRGRGSFSLSDGQNSKFIRDGNNNLFVQSSKSSFSRKVNFQKHVRYVVAPNIDCEEISVLCERMARLAITNDLLALYDDNSIEN</sequence>